<evidence type="ECO:0000313" key="2">
    <source>
        <dbReference type="EMBL" id="CAK9867812.1"/>
    </source>
</evidence>
<accession>A0ABP1AZG7</accession>
<name>A0ABP1AZG7_9BRYO</name>
<feature type="compositionally biased region" description="Basic and acidic residues" evidence="1">
    <location>
        <begin position="49"/>
        <end position="66"/>
    </location>
</feature>
<evidence type="ECO:0000256" key="1">
    <source>
        <dbReference type="SAM" id="MobiDB-lite"/>
    </source>
</evidence>
<reference evidence="2" key="1">
    <citation type="submission" date="2024-03" db="EMBL/GenBank/DDBJ databases">
        <authorList>
            <consortium name="ELIXIR-Norway"/>
            <consortium name="Elixir Norway"/>
        </authorList>
    </citation>
    <scope>NUCLEOTIDE SEQUENCE</scope>
</reference>
<dbReference type="Proteomes" id="UP001497522">
    <property type="component" value="Chromosome 17"/>
</dbReference>
<dbReference type="EMBL" id="OZ023718">
    <property type="protein sequence ID" value="CAK9867812.1"/>
    <property type="molecule type" value="Genomic_DNA"/>
</dbReference>
<sequence>MTWTSKVWGPVAGPVLDVEGVKVRSVVGAVTLKQRRTELIRGYLAPRSQRGDGREKEAQRQGEDRKALRKTLISL</sequence>
<proteinExistence type="predicted"/>
<gene>
    <name evidence="2" type="ORF">CSSPJE1EN2_LOCUS10807</name>
</gene>
<protein>
    <submittedName>
        <fullName evidence="2">Uncharacterized protein</fullName>
    </submittedName>
</protein>
<evidence type="ECO:0000313" key="3">
    <source>
        <dbReference type="Proteomes" id="UP001497522"/>
    </source>
</evidence>
<feature type="region of interest" description="Disordered" evidence="1">
    <location>
        <begin position="45"/>
        <end position="75"/>
    </location>
</feature>
<organism evidence="2 3">
    <name type="scientific">Sphagnum jensenii</name>
    <dbReference type="NCBI Taxonomy" id="128206"/>
    <lineage>
        <taxon>Eukaryota</taxon>
        <taxon>Viridiplantae</taxon>
        <taxon>Streptophyta</taxon>
        <taxon>Embryophyta</taxon>
        <taxon>Bryophyta</taxon>
        <taxon>Sphagnophytina</taxon>
        <taxon>Sphagnopsida</taxon>
        <taxon>Sphagnales</taxon>
        <taxon>Sphagnaceae</taxon>
        <taxon>Sphagnum</taxon>
    </lineage>
</organism>
<keyword evidence="3" id="KW-1185">Reference proteome</keyword>